<dbReference type="EMBL" id="CP022418">
    <property type="protein sequence ID" value="ASM75092.1"/>
    <property type="molecule type" value="Genomic_DNA"/>
</dbReference>
<sequence>MITTANGAKRTILCVEDERHLRQDIIEELVAAGYEAVGAATGREALRVLDTARPDLILCDISMPELDGHGFLKALRGKHPHLAHVPLVFLTALDGRDEIINGKRAGADDYLVKPVDYDLMLATIEARLREVNRIDEGIWNLRQAMSAAQSGASTSTDGIQKVLDLLSFGVVLLSATQVVFANRIARDIHDARDGISIDKVIHTDSARITADIRNRWHEVSEAARQGRDCLASLAIARRSGGRDFHLTICALPGISLASEMEAQTVAFITDPQNRPAMSAEVLADLFDLTPTEVEVARLLTQGQRTDKIASELSIAPTTVAFHLRNLFDKTGTRRQADLIVLLLTGLTSIDPAQPTISGASTS</sequence>
<dbReference type="Pfam" id="PF00072">
    <property type="entry name" value="Response_reg"/>
    <property type="match status" value="1"/>
</dbReference>
<evidence type="ECO:0000256" key="6">
    <source>
        <dbReference type="PROSITE-ProRule" id="PRU00169"/>
    </source>
</evidence>
<dbReference type="SMART" id="SM00421">
    <property type="entry name" value="HTH_LUXR"/>
    <property type="match status" value="1"/>
</dbReference>
<evidence type="ECO:0000256" key="4">
    <source>
        <dbReference type="ARBA" id="ARBA00023125"/>
    </source>
</evidence>
<dbReference type="OrthoDB" id="9800897at2"/>
<evidence type="ECO:0000256" key="3">
    <source>
        <dbReference type="ARBA" id="ARBA00023015"/>
    </source>
</evidence>
<dbReference type="SUPFAM" id="SSF52172">
    <property type="entry name" value="CheY-like"/>
    <property type="match status" value="1"/>
</dbReference>
<protein>
    <submittedName>
        <fullName evidence="9">Response regulator PleD</fullName>
    </submittedName>
</protein>
<dbReference type="SUPFAM" id="SSF46894">
    <property type="entry name" value="C-terminal effector domain of the bipartite response regulators"/>
    <property type="match status" value="1"/>
</dbReference>
<dbReference type="PROSITE" id="PS50043">
    <property type="entry name" value="HTH_LUXR_2"/>
    <property type="match status" value="1"/>
</dbReference>
<proteinExistence type="predicted"/>
<organism evidence="9 10">
    <name type="scientific">Pseudosulfitobacter pseudonitzschiae</name>
    <dbReference type="NCBI Taxonomy" id="1402135"/>
    <lineage>
        <taxon>Bacteria</taxon>
        <taxon>Pseudomonadati</taxon>
        <taxon>Pseudomonadota</taxon>
        <taxon>Alphaproteobacteria</taxon>
        <taxon>Rhodobacterales</taxon>
        <taxon>Roseobacteraceae</taxon>
        <taxon>Pseudosulfitobacter</taxon>
    </lineage>
</organism>
<dbReference type="PRINTS" id="PR00038">
    <property type="entry name" value="HTHLUXR"/>
</dbReference>
<dbReference type="PANTHER" id="PTHR48111:SF1">
    <property type="entry name" value="TWO-COMPONENT RESPONSE REGULATOR ORR33"/>
    <property type="match status" value="1"/>
</dbReference>
<dbReference type="InterPro" id="IPR001789">
    <property type="entry name" value="Sig_transdc_resp-reg_receiver"/>
</dbReference>
<keyword evidence="2" id="KW-0902">Two-component regulatory system</keyword>
<evidence type="ECO:0000259" key="8">
    <source>
        <dbReference type="PROSITE" id="PS50110"/>
    </source>
</evidence>
<evidence type="ECO:0000256" key="1">
    <source>
        <dbReference type="ARBA" id="ARBA00022553"/>
    </source>
</evidence>
<keyword evidence="3" id="KW-0805">Transcription regulation</keyword>
<dbReference type="PANTHER" id="PTHR48111">
    <property type="entry name" value="REGULATOR OF RPOS"/>
    <property type="match status" value="1"/>
</dbReference>
<dbReference type="InterPro" id="IPR016032">
    <property type="entry name" value="Sig_transdc_resp-reg_C-effctor"/>
</dbReference>
<dbReference type="GO" id="GO:0005829">
    <property type="term" value="C:cytosol"/>
    <property type="evidence" value="ECO:0007669"/>
    <property type="project" value="TreeGrafter"/>
</dbReference>
<reference evidence="9 10" key="1">
    <citation type="submission" date="2017-07" db="EMBL/GenBank/DDBJ databases">
        <title>Genome Sequence of Sulfitobacter pseudonitzschiae Strain SMR1 Isolated from a culture of the Diatom Skeletonema marinoi.</title>
        <authorList>
            <person name="Topel M."/>
            <person name="Pinder M.I.M."/>
            <person name="Johansson O.N."/>
            <person name="Kourtchenko O."/>
            <person name="Godhe A."/>
            <person name="Clarke A.K."/>
        </authorList>
    </citation>
    <scope>NUCLEOTIDE SEQUENCE [LARGE SCALE GENOMIC DNA]</scope>
    <source>
        <strain evidence="9 10">SMR1</strain>
        <plasmid evidence="9 10">pSMR1-3</plasmid>
    </source>
</reference>
<feature type="modified residue" description="4-aspartylphosphate" evidence="6">
    <location>
        <position position="60"/>
    </location>
</feature>
<evidence type="ECO:0000256" key="5">
    <source>
        <dbReference type="ARBA" id="ARBA00023163"/>
    </source>
</evidence>
<dbReference type="RefSeq" id="WP_089423105.1">
    <property type="nucleotide sequence ID" value="NZ_CP022418.1"/>
</dbReference>
<dbReference type="SMART" id="SM00448">
    <property type="entry name" value="REC"/>
    <property type="match status" value="1"/>
</dbReference>
<dbReference type="CDD" id="cd17574">
    <property type="entry name" value="REC_OmpR"/>
    <property type="match status" value="1"/>
</dbReference>
<evidence type="ECO:0000256" key="2">
    <source>
        <dbReference type="ARBA" id="ARBA00023012"/>
    </source>
</evidence>
<keyword evidence="4" id="KW-0238">DNA-binding</keyword>
<feature type="domain" description="Response regulatory" evidence="8">
    <location>
        <begin position="11"/>
        <end position="128"/>
    </location>
</feature>
<dbReference type="KEGG" id="spse:SULPSESMR1_04369"/>
<dbReference type="InterPro" id="IPR000792">
    <property type="entry name" value="Tscrpt_reg_LuxR_C"/>
</dbReference>
<dbReference type="Gene3D" id="1.10.10.10">
    <property type="entry name" value="Winged helix-like DNA-binding domain superfamily/Winged helix DNA-binding domain"/>
    <property type="match status" value="1"/>
</dbReference>
<keyword evidence="10" id="KW-1185">Reference proteome</keyword>
<evidence type="ECO:0000313" key="9">
    <source>
        <dbReference type="EMBL" id="ASM75092.1"/>
    </source>
</evidence>
<accession>A0A221K7V7</accession>
<geneLocation type="plasmid" evidence="9 10">
    <name>pSMR1-3</name>
</geneLocation>
<evidence type="ECO:0000259" key="7">
    <source>
        <dbReference type="PROSITE" id="PS50043"/>
    </source>
</evidence>
<dbReference type="GO" id="GO:0006355">
    <property type="term" value="P:regulation of DNA-templated transcription"/>
    <property type="evidence" value="ECO:0007669"/>
    <property type="project" value="InterPro"/>
</dbReference>
<dbReference type="InterPro" id="IPR039420">
    <property type="entry name" value="WalR-like"/>
</dbReference>
<dbReference type="Proteomes" id="UP000199754">
    <property type="component" value="Plasmid pSMR1-3"/>
</dbReference>
<keyword evidence="1 6" id="KW-0597">Phosphoprotein</keyword>
<feature type="domain" description="HTH luxR-type" evidence="7">
    <location>
        <begin position="281"/>
        <end position="346"/>
    </location>
</feature>
<dbReference type="GO" id="GO:0000976">
    <property type="term" value="F:transcription cis-regulatory region binding"/>
    <property type="evidence" value="ECO:0007669"/>
    <property type="project" value="TreeGrafter"/>
</dbReference>
<evidence type="ECO:0000313" key="10">
    <source>
        <dbReference type="Proteomes" id="UP000199754"/>
    </source>
</evidence>
<dbReference type="GO" id="GO:0000156">
    <property type="term" value="F:phosphorelay response regulator activity"/>
    <property type="evidence" value="ECO:0007669"/>
    <property type="project" value="TreeGrafter"/>
</dbReference>
<dbReference type="GO" id="GO:0032993">
    <property type="term" value="C:protein-DNA complex"/>
    <property type="evidence" value="ECO:0007669"/>
    <property type="project" value="TreeGrafter"/>
</dbReference>
<name>A0A221K7V7_9RHOB</name>
<gene>
    <name evidence="9" type="primary">pleD</name>
    <name evidence="9" type="ORF">SULPSESMR1_04369</name>
</gene>
<dbReference type="InterPro" id="IPR036388">
    <property type="entry name" value="WH-like_DNA-bd_sf"/>
</dbReference>
<dbReference type="InterPro" id="IPR011006">
    <property type="entry name" value="CheY-like_superfamily"/>
</dbReference>
<dbReference type="PROSITE" id="PS50110">
    <property type="entry name" value="RESPONSE_REGULATORY"/>
    <property type="match status" value="1"/>
</dbReference>
<dbReference type="Gene3D" id="3.40.50.2300">
    <property type="match status" value="1"/>
</dbReference>
<dbReference type="AlphaFoldDB" id="A0A221K7V7"/>
<keyword evidence="5" id="KW-0804">Transcription</keyword>
<dbReference type="Pfam" id="PF00196">
    <property type="entry name" value="GerE"/>
    <property type="match status" value="1"/>
</dbReference>
<dbReference type="PROSITE" id="PS00622">
    <property type="entry name" value="HTH_LUXR_1"/>
    <property type="match status" value="1"/>
</dbReference>
<keyword evidence="9" id="KW-0614">Plasmid</keyword>
<dbReference type="CDD" id="cd06170">
    <property type="entry name" value="LuxR_C_like"/>
    <property type="match status" value="1"/>
</dbReference>